<keyword evidence="1" id="KW-1133">Transmembrane helix</keyword>
<sequence length="86" mass="9224">MEENRRKRLLWTGLIGSGLVALCCLTPILVVLLGVVGLGAFTGYLDFLLLPALALFLSLAVYAGTRQQQDTSGACCTSHQSESRKP</sequence>
<proteinExistence type="predicted"/>
<evidence type="ECO:0000313" key="2">
    <source>
        <dbReference type="EMBL" id="ALA60580.1"/>
    </source>
</evidence>
<dbReference type="GO" id="GO:0016020">
    <property type="term" value="C:membrane"/>
    <property type="evidence" value="ECO:0007669"/>
    <property type="project" value="InterPro"/>
</dbReference>
<feature type="transmembrane region" description="Helical" evidence="1">
    <location>
        <begin position="9"/>
        <end position="38"/>
    </location>
</feature>
<dbReference type="EMBL" id="CP011801">
    <property type="protein sequence ID" value="ALA60580.1"/>
    <property type="molecule type" value="Genomic_DNA"/>
</dbReference>
<dbReference type="InterPro" id="IPR021091">
    <property type="entry name" value="Mercury_ion_transport_MerF"/>
</dbReference>
<keyword evidence="1" id="KW-0472">Membrane</keyword>
<feature type="transmembrane region" description="Helical" evidence="1">
    <location>
        <begin position="44"/>
        <end position="63"/>
    </location>
</feature>
<name>A0A0K2GI09_NITMO</name>
<keyword evidence="1" id="KW-0812">Transmembrane</keyword>
<evidence type="ECO:0000313" key="3">
    <source>
        <dbReference type="Proteomes" id="UP000069205"/>
    </source>
</evidence>
<reference evidence="2 3" key="1">
    <citation type="journal article" date="2015" name="Proc. Natl. Acad. Sci. U.S.A.">
        <title>Expanded metabolic versatility of ubiquitous nitrite-oxidizing bacteria from the genus Nitrospira.</title>
        <authorList>
            <person name="Koch H."/>
            <person name="Lucker S."/>
            <person name="Albertsen M."/>
            <person name="Kitzinger K."/>
            <person name="Herbold C."/>
            <person name="Spieck E."/>
            <person name="Nielsen P.H."/>
            <person name="Wagner M."/>
            <person name="Daims H."/>
        </authorList>
    </citation>
    <scope>NUCLEOTIDE SEQUENCE [LARGE SCALE GENOMIC DNA]</scope>
    <source>
        <strain evidence="2 3">NSP M-1</strain>
    </source>
</reference>
<accession>A0A0K2GI09</accession>
<dbReference type="AlphaFoldDB" id="A0A0K2GI09"/>
<dbReference type="Gene3D" id="1.10.287.910">
    <property type="entry name" value="bacterial mercury transporter, merf"/>
    <property type="match status" value="1"/>
</dbReference>
<gene>
    <name evidence="2" type="primary">merF</name>
    <name evidence="2" type="ORF">NITMOv2_4200</name>
</gene>
<dbReference type="Proteomes" id="UP000069205">
    <property type="component" value="Chromosome"/>
</dbReference>
<keyword evidence="3" id="KW-1185">Reference proteome</keyword>
<dbReference type="NCBIfam" id="NF033565">
    <property type="entry name" value="trans_MerF"/>
    <property type="match status" value="1"/>
</dbReference>
<dbReference type="KEGG" id="nmv:NITMOv2_4200"/>
<dbReference type="RefSeq" id="WP_053381415.1">
    <property type="nucleotide sequence ID" value="NZ_CP011801.1"/>
</dbReference>
<dbReference type="STRING" id="42253.NITMOv2_4200"/>
<protein>
    <submittedName>
        <fullName evidence="2">Mercury ion transport protein MerF</fullName>
    </submittedName>
</protein>
<dbReference type="Pfam" id="PF11431">
    <property type="entry name" value="Transport_MerF"/>
    <property type="match status" value="1"/>
</dbReference>
<organism evidence="2 3">
    <name type="scientific">Nitrospira moscoviensis</name>
    <dbReference type="NCBI Taxonomy" id="42253"/>
    <lineage>
        <taxon>Bacteria</taxon>
        <taxon>Pseudomonadati</taxon>
        <taxon>Nitrospirota</taxon>
        <taxon>Nitrospiria</taxon>
        <taxon>Nitrospirales</taxon>
        <taxon>Nitrospiraceae</taxon>
        <taxon>Nitrospira</taxon>
    </lineage>
</organism>
<evidence type="ECO:0000256" key="1">
    <source>
        <dbReference type="SAM" id="Phobius"/>
    </source>
</evidence>